<accession>A0ABW4AU39</accession>
<name>A0ABW4AU39_9ACTN</name>
<protein>
    <submittedName>
        <fullName evidence="2">Helix-turn-helix domain-containing protein</fullName>
    </submittedName>
</protein>
<evidence type="ECO:0000313" key="3">
    <source>
        <dbReference type="Proteomes" id="UP001597183"/>
    </source>
</evidence>
<dbReference type="PROSITE" id="PS50943">
    <property type="entry name" value="HTH_CROC1"/>
    <property type="match status" value="1"/>
</dbReference>
<dbReference type="SMART" id="SM00530">
    <property type="entry name" value="HTH_XRE"/>
    <property type="match status" value="1"/>
</dbReference>
<dbReference type="SUPFAM" id="SSF47413">
    <property type="entry name" value="lambda repressor-like DNA-binding domains"/>
    <property type="match status" value="1"/>
</dbReference>
<comment type="caution">
    <text evidence="2">The sequence shown here is derived from an EMBL/GenBank/DDBJ whole genome shotgun (WGS) entry which is preliminary data.</text>
</comment>
<dbReference type="InterPro" id="IPR001387">
    <property type="entry name" value="Cro/C1-type_HTH"/>
</dbReference>
<organism evidence="2 3">
    <name type="scientific">Actinoplanes sichuanensis</name>
    <dbReference type="NCBI Taxonomy" id="512349"/>
    <lineage>
        <taxon>Bacteria</taxon>
        <taxon>Bacillati</taxon>
        <taxon>Actinomycetota</taxon>
        <taxon>Actinomycetes</taxon>
        <taxon>Micromonosporales</taxon>
        <taxon>Micromonosporaceae</taxon>
        <taxon>Actinoplanes</taxon>
    </lineage>
</organism>
<dbReference type="Pfam" id="PF13560">
    <property type="entry name" value="HTH_31"/>
    <property type="match status" value="1"/>
</dbReference>
<feature type="domain" description="HTH cro/C1-type" evidence="1">
    <location>
        <begin position="15"/>
        <end position="70"/>
    </location>
</feature>
<dbReference type="RefSeq" id="WP_317795789.1">
    <property type="nucleotide sequence ID" value="NZ_AP028461.1"/>
</dbReference>
<dbReference type="Gene3D" id="1.10.260.40">
    <property type="entry name" value="lambda repressor-like DNA-binding domains"/>
    <property type="match status" value="1"/>
</dbReference>
<sequence>MTLRRTPDPTVGAEIRARRLLRGWSVRFAASRAGISHATWSRIERGLQTADNRFMLAGIAGALECTPAELAGAVVPAPDRLTAAGRAGVLGLRTALVDIDLAEPPAGSAPPIADLRGRVALVGARYRACDYAGAANLLPDLLRHLHTETAGPHPREALRLLCEATHTASSVLRGLGYASDAWLGAQRCRDAADAAGDPVLQGHAAYVLASAAIACGSHQRGQTLAERAVDDLRRHVARSGGLEVLGSLCLVAALASRFRQRFDDSRDWLMEASGLARRTGETDTMGMFFGPTNVNIWRMSIEVEGGDPVRVVEIARQTDSAAIPVGVRQVFYYADTARALAGIGGRDGEAIRFLLIAERVAPQHVRTCPELAATVRLLLDRSRRQTGGAEVRALYERMQLN</sequence>
<gene>
    <name evidence="2" type="ORF">ACFQ5G_54535</name>
</gene>
<evidence type="ECO:0000259" key="1">
    <source>
        <dbReference type="PROSITE" id="PS50943"/>
    </source>
</evidence>
<dbReference type="InterPro" id="IPR010982">
    <property type="entry name" value="Lambda_DNA-bd_dom_sf"/>
</dbReference>
<dbReference type="CDD" id="cd00093">
    <property type="entry name" value="HTH_XRE"/>
    <property type="match status" value="1"/>
</dbReference>
<evidence type="ECO:0000313" key="2">
    <source>
        <dbReference type="EMBL" id="MFD1374407.1"/>
    </source>
</evidence>
<reference evidence="3" key="1">
    <citation type="journal article" date="2019" name="Int. J. Syst. Evol. Microbiol.">
        <title>The Global Catalogue of Microorganisms (GCM) 10K type strain sequencing project: providing services to taxonomists for standard genome sequencing and annotation.</title>
        <authorList>
            <consortium name="The Broad Institute Genomics Platform"/>
            <consortium name="The Broad Institute Genome Sequencing Center for Infectious Disease"/>
            <person name="Wu L."/>
            <person name="Ma J."/>
        </authorList>
    </citation>
    <scope>NUCLEOTIDE SEQUENCE [LARGE SCALE GENOMIC DNA]</scope>
    <source>
        <strain evidence="3">CCM 7526</strain>
    </source>
</reference>
<keyword evidence="3" id="KW-1185">Reference proteome</keyword>
<proteinExistence type="predicted"/>
<dbReference type="EMBL" id="JBHTMK010000082">
    <property type="protein sequence ID" value="MFD1374407.1"/>
    <property type="molecule type" value="Genomic_DNA"/>
</dbReference>
<dbReference type="Proteomes" id="UP001597183">
    <property type="component" value="Unassembled WGS sequence"/>
</dbReference>